<proteinExistence type="predicted"/>
<sequence>MKNLKITARLLDGRVNSNDGIFNLDSILAYAWMLENHPDDLLNNNLKPDNLIEPDLPLAKDEDGRWKVSLGFYKQYAETVEYWHKKVNDFDAAYYVDFGGKRGKINGASGEFKAYRMPQMIRIVSDIEFYAVGDPNGIRHLLAHITNIGKKASQGYGYIREWAIEESEDDYTDIGPYGIMRARPFKGELPDDGQAYQIKKIRMKPPYHLHTGQVPCIIPNVRRDQLA</sequence>
<dbReference type="RefSeq" id="WP_029142863.1">
    <property type="nucleotide sequence ID" value="NZ_ALAS01000151.1"/>
</dbReference>
<dbReference type="KEGG" id="bcoa:BF29_2520"/>
<evidence type="ECO:0000313" key="1">
    <source>
        <dbReference type="EMBL" id="SHG00042.1"/>
    </source>
</evidence>
<dbReference type="EMBL" id="FQUB01000113">
    <property type="protein sequence ID" value="SHG00042.1"/>
    <property type="molecule type" value="Genomic_DNA"/>
</dbReference>
<organism evidence="1 2">
    <name type="scientific">Heyndrickxia coagulans DSM 1 = ATCC 7050</name>
    <dbReference type="NCBI Taxonomy" id="1121088"/>
    <lineage>
        <taxon>Bacteria</taxon>
        <taxon>Bacillati</taxon>
        <taxon>Bacillota</taxon>
        <taxon>Bacilli</taxon>
        <taxon>Bacillales</taxon>
        <taxon>Bacillaceae</taxon>
        <taxon>Heyndrickxia</taxon>
    </lineage>
</organism>
<gene>
    <name evidence="1" type="ORF">SAMN02745208_03042</name>
</gene>
<dbReference type="GeneID" id="29813297"/>
<comment type="caution">
    <text evidence="1">The sequence shown here is derived from an EMBL/GenBank/DDBJ whole genome shotgun (WGS) entry which is preliminary data.</text>
</comment>
<name>A0A8B4BYN4_HEYCO</name>
<protein>
    <submittedName>
        <fullName evidence="1">CRISPR type IV/AFERR-associated protein Csf3</fullName>
    </submittedName>
</protein>
<accession>A0A8B4BYN4</accession>
<dbReference type="AlphaFoldDB" id="A0A8B4BYN4"/>
<evidence type="ECO:0000313" key="2">
    <source>
        <dbReference type="Proteomes" id="UP000184029"/>
    </source>
</evidence>
<dbReference type="Proteomes" id="UP000184029">
    <property type="component" value="Unassembled WGS sequence"/>
</dbReference>
<reference evidence="1 2" key="1">
    <citation type="submission" date="2016-11" db="EMBL/GenBank/DDBJ databases">
        <authorList>
            <person name="Varghese N."/>
            <person name="Submissions S."/>
        </authorList>
    </citation>
    <scope>NUCLEOTIDE SEQUENCE [LARGE SCALE GENOMIC DNA]</scope>
    <source>
        <strain evidence="1 2">DSM 1</strain>
    </source>
</reference>